<keyword evidence="3" id="KW-1185">Reference proteome</keyword>
<accession>A0A6A4VDF1</accession>
<reference evidence="2 3" key="1">
    <citation type="submission" date="2019-07" db="EMBL/GenBank/DDBJ databases">
        <title>Draft genome assembly of a fouling barnacle, Amphibalanus amphitrite (Darwin, 1854): The first reference genome for Thecostraca.</title>
        <authorList>
            <person name="Kim W."/>
        </authorList>
    </citation>
    <scope>NUCLEOTIDE SEQUENCE [LARGE SCALE GENOMIC DNA]</scope>
    <source>
        <strain evidence="2">SNU_AA5</strain>
        <tissue evidence="2">Soma without cirri and trophi</tissue>
    </source>
</reference>
<evidence type="ECO:0000313" key="3">
    <source>
        <dbReference type="Proteomes" id="UP000440578"/>
    </source>
</evidence>
<sequence length="311" mass="34906">MAVYQCRKGRSLGLLAGAAFLAICLLSGRQTEPSEDAVTVIRAHLQPTFSSAGARSPYSPPDLSLKEALEARVLALRAHCERKEKDGETLQHKQSKLESALRRQRGQLAWCAHPLTMDTHMTDKLERLADENSNTEIRIDRDNYFSMPEVEDGGDRGTAGMAWHIVEHPLLVLTRAYLELRDGHARWPVPAGQRTGPAVSLAEVLELAVTDDPLPPAADTCAVCNHRYDFVLHAAELDTEVAFLASEMGWRNTWRAPTESADSRETVVRELARQLPLVPRHLLRRVKQRFRRDLSLYGFRMELDTLLEAAQ</sequence>
<evidence type="ECO:0008006" key="4">
    <source>
        <dbReference type="Google" id="ProtNLM"/>
    </source>
</evidence>
<dbReference type="EMBL" id="VIIS01002025">
    <property type="protein sequence ID" value="KAF0289574.1"/>
    <property type="molecule type" value="Genomic_DNA"/>
</dbReference>
<organism evidence="2 3">
    <name type="scientific">Amphibalanus amphitrite</name>
    <name type="common">Striped barnacle</name>
    <name type="synonym">Balanus amphitrite</name>
    <dbReference type="NCBI Taxonomy" id="1232801"/>
    <lineage>
        <taxon>Eukaryota</taxon>
        <taxon>Metazoa</taxon>
        <taxon>Ecdysozoa</taxon>
        <taxon>Arthropoda</taxon>
        <taxon>Crustacea</taxon>
        <taxon>Multicrustacea</taxon>
        <taxon>Cirripedia</taxon>
        <taxon>Thoracica</taxon>
        <taxon>Thoracicalcarea</taxon>
        <taxon>Balanomorpha</taxon>
        <taxon>Balanoidea</taxon>
        <taxon>Balanidae</taxon>
        <taxon>Amphibalaninae</taxon>
        <taxon>Amphibalanus</taxon>
    </lineage>
</organism>
<comment type="caution">
    <text evidence="2">The sequence shown here is derived from an EMBL/GenBank/DDBJ whole genome shotgun (WGS) entry which is preliminary data.</text>
</comment>
<evidence type="ECO:0000313" key="2">
    <source>
        <dbReference type="EMBL" id="KAF0289574.1"/>
    </source>
</evidence>
<feature type="chain" id="PRO_5025646161" description="Carbohydrate sulfotransferase" evidence="1">
    <location>
        <begin position="29"/>
        <end position="311"/>
    </location>
</feature>
<gene>
    <name evidence="2" type="ORF">FJT64_012220</name>
</gene>
<keyword evidence="1" id="KW-0732">Signal</keyword>
<name>A0A6A4VDF1_AMPAM</name>
<evidence type="ECO:0000256" key="1">
    <source>
        <dbReference type="SAM" id="SignalP"/>
    </source>
</evidence>
<dbReference type="AlphaFoldDB" id="A0A6A4VDF1"/>
<protein>
    <recommendedName>
        <fullName evidence="4">Carbohydrate sulfotransferase</fullName>
    </recommendedName>
</protein>
<proteinExistence type="predicted"/>
<dbReference type="Proteomes" id="UP000440578">
    <property type="component" value="Unassembled WGS sequence"/>
</dbReference>
<feature type="signal peptide" evidence="1">
    <location>
        <begin position="1"/>
        <end position="28"/>
    </location>
</feature>